<dbReference type="GeneID" id="36322291"/>
<evidence type="ECO:0000313" key="2">
    <source>
        <dbReference type="EMBL" id="OSX67746.1"/>
    </source>
</evidence>
<evidence type="ECO:0000256" key="1">
    <source>
        <dbReference type="SAM" id="MobiDB-lite"/>
    </source>
</evidence>
<protein>
    <submittedName>
        <fullName evidence="2">Uncharacterized protein</fullName>
    </submittedName>
</protein>
<proteinExistence type="predicted"/>
<dbReference type="RefSeq" id="XP_024344540.1">
    <property type="nucleotide sequence ID" value="XM_024477341.1"/>
</dbReference>
<feature type="region of interest" description="Disordered" evidence="1">
    <location>
        <begin position="118"/>
        <end position="139"/>
    </location>
</feature>
<keyword evidence="3" id="KW-1185">Reference proteome</keyword>
<sequence>MEPSSLRLPAYRSSYLNRFHPYARDEPRLYDRLLQSDIAGDVEAVAEASDPAPPVVHWDETLPSTLKNLLEAIDESESLRNLDLALHPNVAVLPTRRIRLQLLIIDLAFAIVRERQGRPTHPTEDSLTTMHAEGDDAQK</sequence>
<dbReference type="Proteomes" id="UP000194127">
    <property type="component" value="Unassembled WGS sequence"/>
</dbReference>
<dbReference type="AlphaFoldDB" id="A0A1X6NH44"/>
<accession>A0A1X6NH44</accession>
<dbReference type="EMBL" id="KZ110591">
    <property type="protein sequence ID" value="OSX67746.1"/>
    <property type="molecule type" value="Genomic_DNA"/>
</dbReference>
<organism evidence="2 3">
    <name type="scientific">Postia placenta MAD-698-R-SB12</name>
    <dbReference type="NCBI Taxonomy" id="670580"/>
    <lineage>
        <taxon>Eukaryota</taxon>
        <taxon>Fungi</taxon>
        <taxon>Dikarya</taxon>
        <taxon>Basidiomycota</taxon>
        <taxon>Agaricomycotina</taxon>
        <taxon>Agaricomycetes</taxon>
        <taxon>Polyporales</taxon>
        <taxon>Adustoporiaceae</taxon>
        <taxon>Rhodonia</taxon>
    </lineage>
</organism>
<name>A0A1X6NH44_9APHY</name>
<evidence type="ECO:0000313" key="3">
    <source>
        <dbReference type="Proteomes" id="UP000194127"/>
    </source>
</evidence>
<reference evidence="2 3" key="1">
    <citation type="submission" date="2017-04" db="EMBL/GenBank/DDBJ databases">
        <title>Genome Sequence of the Model Brown-Rot Fungus Postia placenta SB12.</title>
        <authorList>
            <consortium name="DOE Joint Genome Institute"/>
            <person name="Gaskell J."/>
            <person name="Kersten P."/>
            <person name="Larrondo L.F."/>
            <person name="Canessa P."/>
            <person name="Martinez D."/>
            <person name="Hibbett D."/>
            <person name="Schmoll M."/>
            <person name="Kubicek C.P."/>
            <person name="Martinez A.T."/>
            <person name="Yadav J."/>
            <person name="Master E."/>
            <person name="Magnuson J.K."/>
            <person name="James T."/>
            <person name="Yaver D."/>
            <person name="Berka R."/>
            <person name="Labutti K."/>
            <person name="Lipzen A."/>
            <person name="Aerts A."/>
            <person name="Barry K."/>
            <person name="Henrissat B."/>
            <person name="Blanchette R."/>
            <person name="Grigoriev I."/>
            <person name="Cullen D."/>
        </authorList>
    </citation>
    <scope>NUCLEOTIDE SEQUENCE [LARGE SCALE GENOMIC DNA]</scope>
    <source>
        <strain evidence="2 3">MAD-698-R-SB12</strain>
    </source>
</reference>
<dbReference type="OrthoDB" id="2637024at2759"/>
<gene>
    <name evidence="2" type="ORF">POSPLADRAFT_1038153</name>
</gene>